<sequence>MTEQTEPKQLLHLVFGGELSSLKGVDFRNLDDLDIVGVFPDYKSAERAWRAKAQETVDNAHMRYFIVHLHRLLEPAAPAAPQA</sequence>
<accession>A0ABS5RTE2</accession>
<gene>
    <name evidence="1" type="ORF">JYU29_02250</name>
</gene>
<reference evidence="1 2" key="1">
    <citation type="submission" date="2021-03" db="EMBL/GenBank/DDBJ databases">
        <title>Tianweitania aestuarii sp. nov., isolated from a tidal flat.</title>
        <authorList>
            <person name="Park S."/>
            <person name="Yoon J.-H."/>
        </authorList>
    </citation>
    <scope>NUCLEOTIDE SEQUENCE [LARGE SCALE GENOMIC DNA]</scope>
    <source>
        <strain evidence="1 2">BSSL-BM11</strain>
    </source>
</reference>
<dbReference type="InterPro" id="IPR025226">
    <property type="entry name" value="DUF4170"/>
</dbReference>
<protein>
    <submittedName>
        <fullName evidence="1">DUF4170 domain-containing protein</fullName>
    </submittedName>
</protein>
<proteinExistence type="predicted"/>
<dbReference type="RefSeq" id="WP_213983137.1">
    <property type="nucleotide sequence ID" value="NZ_JAFMNX010000001.1"/>
</dbReference>
<dbReference type="Pfam" id="PF13773">
    <property type="entry name" value="DUF4170"/>
    <property type="match status" value="1"/>
</dbReference>
<dbReference type="EMBL" id="JAFMNX010000001">
    <property type="protein sequence ID" value="MBS9719504.1"/>
    <property type="molecule type" value="Genomic_DNA"/>
</dbReference>
<evidence type="ECO:0000313" key="1">
    <source>
        <dbReference type="EMBL" id="MBS9719504.1"/>
    </source>
</evidence>
<name>A0ABS5RTE2_9HYPH</name>
<comment type="caution">
    <text evidence="1">The sequence shown here is derived from an EMBL/GenBank/DDBJ whole genome shotgun (WGS) entry which is preliminary data.</text>
</comment>
<evidence type="ECO:0000313" key="2">
    <source>
        <dbReference type="Proteomes" id="UP001297272"/>
    </source>
</evidence>
<keyword evidence="2" id="KW-1185">Reference proteome</keyword>
<organism evidence="1 2">
    <name type="scientific">Tianweitania aestuarii</name>
    <dbReference type="NCBI Taxonomy" id="2814886"/>
    <lineage>
        <taxon>Bacteria</taxon>
        <taxon>Pseudomonadati</taxon>
        <taxon>Pseudomonadota</taxon>
        <taxon>Alphaproteobacteria</taxon>
        <taxon>Hyphomicrobiales</taxon>
        <taxon>Phyllobacteriaceae</taxon>
        <taxon>Tianweitania</taxon>
    </lineage>
</organism>
<dbReference type="Gene3D" id="3.30.70.2400">
    <property type="entry name" value="Uncharacterised protein PF13773, DUF4170"/>
    <property type="match status" value="1"/>
</dbReference>
<dbReference type="Proteomes" id="UP001297272">
    <property type="component" value="Unassembled WGS sequence"/>
</dbReference>